<dbReference type="InterPro" id="IPR041657">
    <property type="entry name" value="HTH_17"/>
</dbReference>
<protein>
    <submittedName>
        <fullName evidence="2">Helix-turn-helix domain-containing protein</fullName>
    </submittedName>
</protein>
<dbReference type="EMBL" id="CP081495">
    <property type="protein sequence ID" value="UYW02087.1"/>
    <property type="molecule type" value="Genomic_DNA"/>
</dbReference>
<accession>A0ABY6M1G3</accession>
<evidence type="ECO:0000313" key="3">
    <source>
        <dbReference type="Proteomes" id="UP001163328"/>
    </source>
</evidence>
<dbReference type="PANTHER" id="PTHR34585">
    <property type="match status" value="1"/>
</dbReference>
<dbReference type="InterPro" id="IPR009061">
    <property type="entry name" value="DNA-bd_dom_put_sf"/>
</dbReference>
<dbReference type="PANTHER" id="PTHR34585:SF22">
    <property type="entry name" value="HELIX-TURN-HELIX DOMAIN-CONTAINING PROTEIN"/>
    <property type="match status" value="1"/>
</dbReference>
<gene>
    <name evidence="2" type="ORF">K5I29_04080</name>
</gene>
<keyword evidence="3" id="KW-1185">Reference proteome</keyword>
<name>A0ABY6M1G3_9FLAO</name>
<dbReference type="RefSeq" id="WP_264434572.1">
    <property type="nucleotide sequence ID" value="NZ_CP081495.1"/>
</dbReference>
<dbReference type="Proteomes" id="UP001163328">
    <property type="component" value="Chromosome"/>
</dbReference>
<evidence type="ECO:0000313" key="2">
    <source>
        <dbReference type="EMBL" id="UYW02087.1"/>
    </source>
</evidence>
<evidence type="ECO:0000259" key="1">
    <source>
        <dbReference type="Pfam" id="PF12728"/>
    </source>
</evidence>
<sequence>MNQIQIIQVTPEQLKQVVQDAVKIELEQYLKNPEPQKEDELLTREETAELLKVSLATLDRWSKNGKMQPLKIQHKVYFKKSDIEKALKPVLR</sequence>
<dbReference type="SUPFAM" id="SSF46955">
    <property type="entry name" value="Putative DNA-binding domain"/>
    <property type="match status" value="1"/>
</dbReference>
<reference evidence="2" key="1">
    <citation type="submission" date="2021-08" db="EMBL/GenBank/DDBJ databases">
        <title>Flavobacterium sp. strain CC-SYL302.</title>
        <authorList>
            <person name="Lin S.-Y."/>
            <person name="Lee T.-H."/>
            <person name="Young C.-C."/>
        </authorList>
    </citation>
    <scope>NUCLEOTIDE SEQUENCE</scope>
    <source>
        <strain evidence="2">CC-SYL302</strain>
    </source>
</reference>
<feature type="domain" description="Helix-turn-helix" evidence="1">
    <location>
        <begin position="41"/>
        <end position="87"/>
    </location>
</feature>
<proteinExistence type="predicted"/>
<dbReference type="Pfam" id="PF12728">
    <property type="entry name" value="HTH_17"/>
    <property type="match status" value="1"/>
</dbReference>
<organism evidence="2 3">
    <name type="scientific">Flavobacterium agricola</name>
    <dbReference type="NCBI Taxonomy" id="2870839"/>
    <lineage>
        <taxon>Bacteria</taxon>
        <taxon>Pseudomonadati</taxon>
        <taxon>Bacteroidota</taxon>
        <taxon>Flavobacteriia</taxon>
        <taxon>Flavobacteriales</taxon>
        <taxon>Flavobacteriaceae</taxon>
        <taxon>Flavobacterium</taxon>
    </lineage>
</organism>